<keyword evidence="3" id="KW-1185">Reference proteome</keyword>
<feature type="region of interest" description="Disordered" evidence="1">
    <location>
        <begin position="1"/>
        <end position="20"/>
    </location>
</feature>
<dbReference type="EMBL" id="PGOL01007118">
    <property type="protein sequence ID" value="PKI33015.1"/>
    <property type="molecule type" value="Genomic_DNA"/>
</dbReference>
<accession>A0A2I0HMS4</accession>
<proteinExistence type="predicted"/>
<name>A0A2I0HMS4_PUNGR</name>
<comment type="caution">
    <text evidence="2">The sequence shown here is derived from an EMBL/GenBank/DDBJ whole genome shotgun (WGS) entry which is preliminary data.</text>
</comment>
<evidence type="ECO:0000256" key="1">
    <source>
        <dbReference type="SAM" id="MobiDB-lite"/>
    </source>
</evidence>
<sequence>MLSCHSKREGSAKARRKRGLAVVASIAAATAPDEVGNDSKGRRQPRLGQW</sequence>
<feature type="region of interest" description="Disordered" evidence="1">
    <location>
        <begin position="26"/>
        <end position="50"/>
    </location>
</feature>
<dbReference type="Proteomes" id="UP000233551">
    <property type="component" value="Unassembled WGS sequence"/>
</dbReference>
<feature type="compositionally biased region" description="Basic and acidic residues" evidence="1">
    <location>
        <begin position="1"/>
        <end position="12"/>
    </location>
</feature>
<reference evidence="2 3" key="1">
    <citation type="submission" date="2017-11" db="EMBL/GenBank/DDBJ databases">
        <title>De-novo sequencing of pomegranate (Punica granatum L.) genome.</title>
        <authorList>
            <person name="Akparov Z."/>
            <person name="Amiraslanov A."/>
            <person name="Hajiyeva S."/>
            <person name="Abbasov M."/>
            <person name="Kaur K."/>
            <person name="Hamwieh A."/>
            <person name="Solovyev V."/>
            <person name="Salamov A."/>
            <person name="Braich B."/>
            <person name="Kosarev P."/>
            <person name="Mahmoud A."/>
            <person name="Hajiyev E."/>
            <person name="Babayeva S."/>
            <person name="Izzatullayeva V."/>
            <person name="Mammadov A."/>
            <person name="Mammadov A."/>
            <person name="Sharifova S."/>
            <person name="Ojaghi J."/>
            <person name="Eynullazada K."/>
            <person name="Bayramov B."/>
            <person name="Abdulazimova A."/>
            <person name="Shahmuradov I."/>
        </authorList>
    </citation>
    <scope>NUCLEOTIDE SEQUENCE [LARGE SCALE GENOMIC DNA]</scope>
    <source>
        <strain evidence="3">cv. AG2017</strain>
        <tissue evidence="2">Leaf</tissue>
    </source>
</reference>
<organism evidence="2 3">
    <name type="scientific">Punica granatum</name>
    <name type="common">Pomegranate</name>
    <dbReference type="NCBI Taxonomy" id="22663"/>
    <lineage>
        <taxon>Eukaryota</taxon>
        <taxon>Viridiplantae</taxon>
        <taxon>Streptophyta</taxon>
        <taxon>Embryophyta</taxon>
        <taxon>Tracheophyta</taxon>
        <taxon>Spermatophyta</taxon>
        <taxon>Magnoliopsida</taxon>
        <taxon>eudicotyledons</taxon>
        <taxon>Gunneridae</taxon>
        <taxon>Pentapetalae</taxon>
        <taxon>rosids</taxon>
        <taxon>malvids</taxon>
        <taxon>Myrtales</taxon>
        <taxon>Lythraceae</taxon>
        <taxon>Punica</taxon>
    </lineage>
</organism>
<protein>
    <submittedName>
        <fullName evidence="2">Uncharacterized protein</fullName>
    </submittedName>
</protein>
<evidence type="ECO:0000313" key="2">
    <source>
        <dbReference type="EMBL" id="PKI33015.1"/>
    </source>
</evidence>
<gene>
    <name evidence="2" type="ORF">CRG98_046597</name>
</gene>
<evidence type="ECO:0000313" key="3">
    <source>
        <dbReference type="Proteomes" id="UP000233551"/>
    </source>
</evidence>
<dbReference type="AlphaFoldDB" id="A0A2I0HMS4"/>